<protein>
    <submittedName>
        <fullName evidence="1">Uncharacterized protein</fullName>
    </submittedName>
</protein>
<evidence type="ECO:0000313" key="2">
    <source>
        <dbReference type="Proteomes" id="UP000186373"/>
    </source>
</evidence>
<dbReference type="OrthoDB" id="1259557at2"/>
<dbReference type="AlphaFoldDB" id="A0A1N7HXH9"/>
<gene>
    <name evidence="1" type="ORF">SAMN05421639_101522</name>
</gene>
<dbReference type="EMBL" id="FTNY01000001">
    <property type="protein sequence ID" value="SIS29533.1"/>
    <property type="molecule type" value="Genomic_DNA"/>
</dbReference>
<dbReference type="RefSeq" id="WP_076504423.1">
    <property type="nucleotide sequence ID" value="NZ_FTNY01000001.1"/>
</dbReference>
<name>A0A1N7HXH9_9FLAO</name>
<organism evidence="1 2">
    <name type="scientific">Chryseobacterium shigense</name>
    <dbReference type="NCBI Taxonomy" id="297244"/>
    <lineage>
        <taxon>Bacteria</taxon>
        <taxon>Pseudomonadati</taxon>
        <taxon>Bacteroidota</taxon>
        <taxon>Flavobacteriia</taxon>
        <taxon>Flavobacteriales</taxon>
        <taxon>Weeksellaceae</taxon>
        <taxon>Chryseobacterium group</taxon>
        <taxon>Chryseobacterium</taxon>
    </lineage>
</organism>
<keyword evidence="2" id="KW-1185">Reference proteome</keyword>
<accession>A0A1N7HXH9</accession>
<reference evidence="2" key="1">
    <citation type="submission" date="2017-01" db="EMBL/GenBank/DDBJ databases">
        <authorList>
            <person name="Varghese N."/>
            <person name="Submissions S."/>
        </authorList>
    </citation>
    <scope>NUCLEOTIDE SEQUENCE [LARGE SCALE GENOMIC DNA]</scope>
    <source>
        <strain evidence="2">DSM 17126</strain>
    </source>
</reference>
<dbReference type="Proteomes" id="UP000186373">
    <property type="component" value="Unassembled WGS sequence"/>
</dbReference>
<sequence>MKKYILLILLLPVHLVIFGQIQTEKTYKAIIRHRCVATTNGAYDVYIFHEILFKNGSAFIKVYALPDMNLKGDKKDHQSKKYPYKIVGKKVYIDGYEYSPLLVDKAKMMTFDGKVFKLNH</sequence>
<evidence type="ECO:0000313" key="1">
    <source>
        <dbReference type="EMBL" id="SIS29533.1"/>
    </source>
</evidence>
<proteinExistence type="predicted"/>